<dbReference type="AlphaFoldDB" id="A0A2W2FA82"/>
<keyword evidence="1" id="KW-0732">Signal</keyword>
<name>A0A2W2FA82_9ACTN</name>
<feature type="chain" id="PRO_5015905222" description="SGNH hydrolase-type esterase domain-containing protein" evidence="1">
    <location>
        <begin position="19"/>
        <end position="333"/>
    </location>
</feature>
<evidence type="ECO:0008006" key="4">
    <source>
        <dbReference type="Google" id="ProtNLM"/>
    </source>
</evidence>
<accession>A0A2W2FA82</accession>
<keyword evidence="3" id="KW-1185">Reference proteome</keyword>
<feature type="signal peptide" evidence="1">
    <location>
        <begin position="1"/>
        <end position="18"/>
    </location>
</feature>
<dbReference type="EMBL" id="POTY01000019">
    <property type="protein sequence ID" value="PZG22430.1"/>
    <property type="molecule type" value="Genomic_DNA"/>
</dbReference>
<organism evidence="2 3">
    <name type="scientific">Micromonospora craterilacus</name>
    <dbReference type="NCBI Taxonomy" id="1655439"/>
    <lineage>
        <taxon>Bacteria</taxon>
        <taxon>Bacillati</taxon>
        <taxon>Actinomycetota</taxon>
        <taxon>Actinomycetes</taxon>
        <taxon>Micromonosporales</taxon>
        <taxon>Micromonosporaceae</taxon>
        <taxon>Micromonospora</taxon>
    </lineage>
</organism>
<protein>
    <recommendedName>
        <fullName evidence="4">SGNH hydrolase-type esterase domain-containing protein</fullName>
    </recommendedName>
</protein>
<evidence type="ECO:0000256" key="1">
    <source>
        <dbReference type="SAM" id="SignalP"/>
    </source>
</evidence>
<evidence type="ECO:0000313" key="3">
    <source>
        <dbReference type="Proteomes" id="UP000248924"/>
    </source>
</evidence>
<reference evidence="2 3" key="1">
    <citation type="submission" date="2018-01" db="EMBL/GenBank/DDBJ databases">
        <title>Draft genome sequence of Jishengella sp. NA12.</title>
        <authorList>
            <person name="Sahin N."/>
            <person name="Ay H."/>
            <person name="Saygin H."/>
        </authorList>
    </citation>
    <scope>NUCLEOTIDE SEQUENCE [LARGE SCALE GENOMIC DNA]</scope>
    <source>
        <strain evidence="2 3">NA12</strain>
    </source>
</reference>
<dbReference type="Proteomes" id="UP000248924">
    <property type="component" value="Unassembled WGS sequence"/>
</dbReference>
<sequence>MLAAFVTVLVVGMPAAVAAVGRPINELGTGSYLGFQGGLYPAGRNAMPDSHHTAGVTRALRVRPLDTAGAPSANGKYVLLSIGMSNTTQEFCSGDGSGRCAPYSFIGQAAADPQVNRDKLVIVDGAAGGQTAGTWDAPTDANYDRVREARLAPLGLTERQVQVAWVKVANANPSVSLPAANADAYQLVSQQGNILRALKVRYPNLQQVFFSSRIYGGYATTSLNPEPYAYETGFGVKWVIQAQITQMSGGGTDPRAGNLNYNSATAWAAWGPYLWANGLQPRSDGLVWDRADFVADGTHPANSGRQKVGSMLLRFFKTSPHTACWFTVAGTCG</sequence>
<evidence type="ECO:0000313" key="2">
    <source>
        <dbReference type="EMBL" id="PZG22430.1"/>
    </source>
</evidence>
<comment type="caution">
    <text evidence="2">The sequence shown here is derived from an EMBL/GenBank/DDBJ whole genome shotgun (WGS) entry which is preliminary data.</text>
</comment>
<gene>
    <name evidence="2" type="ORF">C1I95_05395</name>
</gene>
<proteinExistence type="predicted"/>